<sequence>MNIAAHTHNQPLARKAPAVERCRSTRLTELVVPNAEQHTLLLPMLQYLSNQHKDRWVTIISDKAVSQRWLKEQGVNVNTIRVIQAQHVNDALWMTWEAVANGTSHTVIAELGVQTQTVIRELEQAADEGDCRVVLVRSR</sequence>
<proteinExistence type="predicted"/>
<gene>
    <name evidence="1" type="ORF">ACFOX3_17450</name>
</gene>
<dbReference type="Proteomes" id="UP001595840">
    <property type="component" value="Unassembled WGS sequence"/>
</dbReference>
<evidence type="ECO:0000313" key="1">
    <source>
        <dbReference type="EMBL" id="MFC4364106.1"/>
    </source>
</evidence>
<evidence type="ECO:0000313" key="2">
    <source>
        <dbReference type="Proteomes" id="UP001595840"/>
    </source>
</evidence>
<comment type="caution">
    <text evidence="1">The sequence shown here is derived from an EMBL/GenBank/DDBJ whole genome shotgun (WGS) entry which is preliminary data.</text>
</comment>
<dbReference type="InterPro" id="IPR027417">
    <property type="entry name" value="P-loop_NTPase"/>
</dbReference>
<reference evidence="2" key="1">
    <citation type="journal article" date="2019" name="Int. J. Syst. Evol. Microbiol.">
        <title>The Global Catalogue of Microorganisms (GCM) 10K type strain sequencing project: providing services to taxonomists for standard genome sequencing and annotation.</title>
        <authorList>
            <consortium name="The Broad Institute Genomics Platform"/>
            <consortium name="The Broad Institute Genome Sequencing Center for Infectious Disease"/>
            <person name="Wu L."/>
            <person name="Ma J."/>
        </authorList>
    </citation>
    <scope>NUCLEOTIDE SEQUENCE [LARGE SCALE GENOMIC DNA]</scope>
    <source>
        <strain evidence="2">CECT 8570</strain>
    </source>
</reference>
<organism evidence="1 2">
    <name type="scientific">Simiduia curdlanivorans</name>
    <dbReference type="NCBI Taxonomy" id="1492769"/>
    <lineage>
        <taxon>Bacteria</taxon>
        <taxon>Pseudomonadati</taxon>
        <taxon>Pseudomonadota</taxon>
        <taxon>Gammaproteobacteria</taxon>
        <taxon>Cellvibrionales</taxon>
        <taxon>Cellvibrionaceae</taxon>
        <taxon>Simiduia</taxon>
    </lineage>
</organism>
<accession>A0ABV8V9J5</accession>
<name>A0ABV8V9J5_9GAMM</name>
<dbReference type="RefSeq" id="WP_290262727.1">
    <property type="nucleotide sequence ID" value="NZ_JAUFQG010000004.1"/>
</dbReference>
<dbReference type="EMBL" id="JBHSCX010000021">
    <property type="protein sequence ID" value="MFC4364106.1"/>
    <property type="molecule type" value="Genomic_DNA"/>
</dbReference>
<keyword evidence="2" id="KW-1185">Reference proteome</keyword>
<dbReference type="SUPFAM" id="SSF52540">
    <property type="entry name" value="P-loop containing nucleoside triphosphate hydrolases"/>
    <property type="match status" value="1"/>
</dbReference>
<protein>
    <submittedName>
        <fullName evidence="1">Cell division inhibitor SulA</fullName>
    </submittedName>
</protein>
<dbReference type="Gene3D" id="3.40.50.300">
    <property type="entry name" value="P-loop containing nucleotide triphosphate hydrolases"/>
    <property type="match status" value="1"/>
</dbReference>